<protein>
    <recommendedName>
        <fullName evidence="3">HTH tetR-type domain-containing protein</fullName>
    </recommendedName>
</protein>
<dbReference type="PANTHER" id="PTHR30055">
    <property type="entry name" value="HTH-TYPE TRANSCRIPTIONAL REGULATOR RUTR"/>
    <property type="match status" value="1"/>
</dbReference>
<dbReference type="Proteomes" id="UP000067683">
    <property type="component" value="Chromosome"/>
</dbReference>
<feature type="DNA-binding region" description="H-T-H motif" evidence="2">
    <location>
        <begin position="25"/>
        <end position="44"/>
    </location>
</feature>
<dbReference type="OrthoDB" id="116240at2"/>
<evidence type="ECO:0000313" key="5">
    <source>
        <dbReference type="Proteomes" id="UP000067683"/>
    </source>
</evidence>
<dbReference type="InterPro" id="IPR050109">
    <property type="entry name" value="HTH-type_TetR-like_transc_reg"/>
</dbReference>
<dbReference type="Gene3D" id="1.10.357.10">
    <property type="entry name" value="Tetracycline Repressor, domain 2"/>
    <property type="match status" value="1"/>
</dbReference>
<evidence type="ECO:0000256" key="2">
    <source>
        <dbReference type="PROSITE-ProRule" id="PRU00335"/>
    </source>
</evidence>
<dbReference type="GO" id="GO:0000976">
    <property type="term" value="F:transcription cis-regulatory region binding"/>
    <property type="evidence" value="ECO:0007669"/>
    <property type="project" value="TreeGrafter"/>
</dbReference>
<dbReference type="SUPFAM" id="SSF46689">
    <property type="entry name" value="Homeodomain-like"/>
    <property type="match status" value="1"/>
</dbReference>
<evidence type="ECO:0000313" key="4">
    <source>
        <dbReference type="EMBL" id="ALS74944.1"/>
    </source>
</evidence>
<dbReference type="EMBL" id="CP013659">
    <property type="protein sequence ID" value="ALS74944.1"/>
    <property type="molecule type" value="Genomic_DNA"/>
</dbReference>
<dbReference type="PANTHER" id="PTHR30055:SF200">
    <property type="entry name" value="HTH-TYPE TRANSCRIPTIONAL REPRESSOR BDCR"/>
    <property type="match status" value="1"/>
</dbReference>
<proteinExistence type="predicted"/>
<organism evidence="4 5">
    <name type="scientific">Planococcus rifietoensis</name>
    <dbReference type="NCBI Taxonomy" id="200991"/>
    <lineage>
        <taxon>Bacteria</taxon>
        <taxon>Bacillati</taxon>
        <taxon>Bacillota</taxon>
        <taxon>Bacilli</taxon>
        <taxon>Bacillales</taxon>
        <taxon>Caryophanaceae</taxon>
        <taxon>Planococcus</taxon>
    </lineage>
</organism>
<keyword evidence="5" id="KW-1185">Reference proteome</keyword>
<name>A0A0U2XFT9_9BACL</name>
<accession>A0A0U2XFT9</accession>
<dbReference type="STRING" id="200991.AUC31_06760"/>
<gene>
    <name evidence="4" type="ORF">AUC31_06760</name>
</gene>
<dbReference type="RefSeq" id="WP_058381651.1">
    <property type="nucleotide sequence ID" value="NZ_CP013659.2"/>
</dbReference>
<dbReference type="KEGG" id="prt:AUC31_06760"/>
<dbReference type="PROSITE" id="PS50977">
    <property type="entry name" value="HTH_TETR_2"/>
    <property type="match status" value="1"/>
</dbReference>
<dbReference type="GO" id="GO:0003700">
    <property type="term" value="F:DNA-binding transcription factor activity"/>
    <property type="evidence" value="ECO:0007669"/>
    <property type="project" value="TreeGrafter"/>
</dbReference>
<feature type="domain" description="HTH tetR-type" evidence="3">
    <location>
        <begin position="2"/>
        <end position="62"/>
    </location>
</feature>
<evidence type="ECO:0000259" key="3">
    <source>
        <dbReference type="PROSITE" id="PS50977"/>
    </source>
</evidence>
<dbReference type="AlphaFoldDB" id="A0A0U2XFT9"/>
<keyword evidence="1 2" id="KW-0238">DNA-binding</keyword>
<dbReference type="InterPro" id="IPR009057">
    <property type="entry name" value="Homeodomain-like_sf"/>
</dbReference>
<evidence type="ECO:0000256" key="1">
    <source>
        <dbReference type="ARBA" id="ARBA00023125"/>
    </source>
</evidence>
<sequence length="172" mass="19391">MSTKKEDLLVAAEQLFYQHGFHAIGLKAIVQEADVALMTLYNHFNSKDELILEILTRRSQVYMDYLEQAKQQATGSVAERLAIGHLNWLKHTAFNGCMFLRAKEEFVSEPDHPIVQLVTNHKEDTRQLFLSNGLTPTEAARLSLLFEGAVSLAEISPLDEVEDALMALVQHL</sequence>
<dbReference type="Pfam" id="PF00440">
    <property type="entry name" value="TetR_N"/>
    <property type="match status" value="1"/>
</dbReference>
<dbReference type="InterPro" id="IPR001647">
    <property type="entry name" value="HTH_TetR"/>
</dbReference>
<reference evidence="4" key="1">
    <citation type="submission" date="2016-01" db="EMBL/GenBank/DDBJ databases">
        <title>Complete genome of Planococcus rifietoensis type strain M8.</title>
        <authorList>
            <person name="See-Too W.S."/>
        </authorList>
    </citation>
    <scope>NUCLEOTIDE SEQUENCE [LARGE SCALE GENOMIC DNA]</scope>
    <source>
        <strain evidence="4">M8</strain>
    </source>
</reference>
<dbReference type="PRINTS" id="PR00455">
    <property type="entry name" value="HTHTETR"/>
</dbReference>